<keyword evidence="3 4" id="KW-0479">Metal-binding</keyword>
<dbReference type="Proteomes" id="UP000283255">
    <property type="component" value="Unassembled WGS sequence"/>
</dbReference>
<evidence type="ECO:0000313" key="5">
    <source>
        <dbReference type="EMBL" id="RJG48481.1"/>
    </source>
</evidence>
<dbReference type="InterPro" id="IPR036069">
    <property type="entry name" value="DUF34/NIF3_sf"/>
</dbReference>
<sequence length="253" mass="28095">MAITRTKMEGVLAQLLAPQKFKDYCPNGLQIEGRDKIQKVVTGVTACQDLIDQAIAVEADAILVHHGYFWKGEPGPITAMKKKRIAALLKHDINLFAYHLPLDVHPELGNNAQLAKLLDLPLRRGLEPWDKLSVAQVGKFAEPISPQQLSEKISRVLGREPQWIDGNKPDIRSVAICTGGGQDYIDLAASQGIDAFISGEISERTVYSAREMNIHYFAAGHHATERYGVQALGQWLAQEYQLDVEYIETDNPV</sequence>
<dbReference type="NCBIfam" id="TIGR00486">
    <property type="entry name" value="YbgI_SA1388"/>
    <property type="match status" value="1"/>
</dbReference>
<gene>
    <name evidence="5" type="ORF">D1Z90_08285</name>
</gene>
<keyword evidence="6" id="KW-1185">Reference proteome</keyword>
<dbReference type="AlphaFoldDB" id="A0A418YG06"/>
<dbReference type="FunFam" id="3.40.1390.30:FF:000002">
    <property type="entry name" value="Nif3-like dinuclear metal center protein"/>
    <property type="match status" value="1"/>
</dbReference>
<dbReference type="GO" id="GO:0005737">
    <property type="term" value="C:cytoplasm"/>
    <property type="evidence" value="ECO:0007669"/>
    <property type="project" value="TreeGrafter"/>
</dbReference>
<comment type="caution">
    <text evidence="5">The sequence shown here is derived from an EMBL/GenBank/DDBJ whole genome shotgun (WGS) entry which is preliminary data.</text>
</comment>
<reference evidence="5 6" key="1">
    <citation type="submission" date="2018-09" db="EMBL/GenBank/DDBJ databases">
        <authorList>
            <person name="Wang F."/>
        </authorList>
    </citation>
    <scope>NUCLEOTIDE SEQUENCE [LARGE SCALE GENOMIC DNA]</scope>
    <source>
        <strain evidence="5 6">PLHSC7-2</strain>
    </source>
</reference>
<feature type="binding site" evidence="4">
    <location>
        <position position="65"/>
    </location>
    <ligand>
        <name>a divalent metal cation</name>
        <dbReference type="ChEBI" id="CHEBI:60240"/>
        <label>1</label>
    </ligand>
</feature>
<dbReference type="SUPFAM" id="SSF102705">
    <property type="entry name" value="NIF3 (NGG1p interacting factor 3)-like"/>
    <property type="match status" value="1"/>
</dbReference>
<dbReference type="OrthoDB" id="9800881at2"/>
<evidence type="ECO:0000313" key="6">
    <source>
        <dbReference type="Proteomes" id="UP000283255"/>
    </source>
</evidence>
<proteinExistence type="inferred from homology"/>
<feature type="binding site" evidence="4">
    <location>
        <position position="221"/>
    </location>
    <ligand>
        <name>a divalent metal cation</name>
        <dbReference type="ChEBI" id="CHEBI:60240"/>
        <label>1</label>
    </ligand>
</feature>
<evidence type="ECO:0000256" key="4">
    <source>
        <dbReference type="PIRSR" id="PIRSR602678-1"/>
    </source>
</evidence>
<accession>A0A418YG06</accession>
<evidence type="ECO:0000256" key="1">
    <source>
        <dbReference type="ARBA" id="ARBA00006964"/>
    </source>
</evidence>
<dbReference type="Gene3D" id="3.40.1390.30">
    <property type="entry name" value="NIF3 (NGG1p interacting factor 3)-like"/>
    <property type="match status" value="2"/>
</dbReference>
<reference evidence="5 6" key="2">
    <citation type="submission" date="2019-01" db="EMBL/GenBank/DDBJ databases">
        <title>Motilimonas pumilus sp. nov., isolated from the gut of sea cucumber (Apostichopus japonicus).</title>
        <authorList>
            <person name="Wang F.-Q."/>
            <person name="Ren L.-H."/>
            <person name="Lin Y.-W."/>
            <person name="Sun G.-H."/>
            <person name="Du Z.-J."/>
            <person name="Zhao J.-X."/>
            <person name="Liu X.-J."/>
            <person name="Liu L.-J."/>
        </authorList>
    </citation>
    <scope>NUCLEOTIDE SEQUENCE [LARGE SCALE GENOMIC DNA]</scope>
    <source>
        <strain evidence="5 6">PLHSC7-2</strain>
    </source>
</reference>
<evidence type="ECO:0000256" key="2">
    <source>
        <dbReference type="ARBA" id="ARBA00022112"/>
    </source>
</evidence>
<dbReference type="GO" id="GO:0046872">
    <property type="term" value="F:metal ion binding"/>
    <property type="evidence" value="ECO:0007669"/>
    <property type="project" value="UniProtKB-KW"/>
</dbReference>
<feature type="binding site" evidence="4">
    <location>
        <position position="225"/>
    </location>
    <ligand>
        <name>a divalent metal cation</name>
        <dbReference type="ChEBI" id="CHEBI:60240"/>
        <label>1</label>
    </ligand>
</feature>
<name>A0A418YG06_9GAMM</name>
<evidence type="ECO:0000256" key="3">
    <source>
        <dbReference type="ARBA" id="ARBA00022723"/>
    </source>
</evidence>
<protein>
    <recommendedName>
        <fullName evidence="2">GTP cyclohydrolase 1 type 2 homolog</fullName>
    </recommendedName>
</protein>
<dbReference type="Pfam" id="PF01784">
    <property type="entry name" value="DUF34_NIF3"/>
    <property type="match status" value="1"/>
</dbReference>
<comment type="similarity">
    <text evidence="1">Belongs to the GTP cyclohydrolase I type 2/NIF3 family.</text>
</comment>
<dbReference type="InterPro" id="IPR002678">
    <property type="entry name" value="DUF34/NIF3"/>
</dbReference>
<dbReference type="PANTHER" id="PTHR13799">
    <property type="entry name" value="NGG1 INTERACTING FACTOR 3"/>
    <property type="match status" value="1"/>
</dbReference>
<feature type="binding site" evidence="4">
    <location>
        <position position="66"/>
    </location>
    <ligand>
        <name>a divalent metal cation</name>
        <dbReference type="ChEBI" id="CHEBI:60240"/>
        <label>1</label>
    </ligand>
</feature>
<feature type="binding site" evidence="4">
    <location>
        <position position="103"/>
    </location>
    <ligand>
        <name>a divalent metal cation</name>
        <dbReference type="ChEBI" id="CHEBI:60240"/>
        <label>1</label>
    </ligand>
</feature>
<organism evidence="5 6">
    <name type="scientific">Motilimonas pumila</name>
    <dbReference type="NCBI Taxonomy" id="2303987"/>
    <lineage>
        <taxon>Bacteria</taxon>
        <taxon>Pseudomonadati</taxon>
        <taxon>Pseudomonadota</taxon>
        <taxon>Gammaproteobacteria</taxon>
        <taxon>Alteromonadales</taxon>
        <taxon>Alteromonadales genera incertae sedis</taxon>
        <taxon>Motilimonas</taxon>
    </lineage>
</organism>
<dbReference type="PANTHER" id="PTHR13799:SF14">
    <property type="entry name" value="GTP CYCLOHYDROLASE 1 TYPE 2 HOMOLOG"/>
    <property type="match status" value="1"/>
</dbReference>
<dbReference type="EMBL" id="QZCH01000008">
    <property type="protein sequence ID" value="RJG48481.1"/>
    <property type="molecule type" value="Genomic_DNA"/>
</dbReference>